<accession>A0AAV7U017</accession>
<sequence length="104" mass="11405">MDVVPPAPVLKVHELDSQGPQLVMFRHHPDVFFYSCEALIHIRYLVTETGYVRPDGGRGCGKLCNLQVLSLKVPSNRCNPLQCTVSGSYRSGSAGTVVGLEEVY</sequence>
<dbReference type="EMBL" id="JANPWB010000006">
    <property type="protein sequence ID" value="KAJ1182098.1"/>
    <property type="molecule type" value="Genomic_DNA"/>
</dbReference>
<organism evidence="1 2">
    <name type="scientific">Pleurodeles waltl</name>
    <name type="common">Iberian ribbed newt</name>
    <dbReference type="NCBI Taxonomy" id="8319"/>
    <lineage>
        <taxon>Eukaryota</taxon>
        <taxon>Metazoa</taxon>
        <taxon>Chordata</taxon>
        <taxon>Craniata</taxon>
        <taxon>Vertebrata</taxon>
        <taxon>Euteleostomi</taxon>
        <taxon>Amphibia</taxon>
        <taxon>Batrachia</taxon>
        <taxon>Caudata</taxon>
        <taxon>Salamandroidea</taxon>
        <taxon>Salamandridae</taxon>
        <taxon>Pleurodelinae</taxon>
        <taxon>Pleurodeles</taxon>
    </lineage>
</organism>
<evidence type="ECO:0000313" key="2">
    <source>
        <dbReference type="Proteomes" id="UP001066276"/>
    </source>
</evidence>
<keyword evidence="2" id="KW-1185">Reference proteome</keyword>
<protein>
    <submittedName>
        <fullName evidence="1">Uncharacterized protein</fullName>
    </submittedName>
</protein>
<comment type="caution">
    <text evidence="1">The sequence shown here is derived from an EMBL/GenBank/DDBJ whole genome shotgun (WGS) entry which is preliminary data.</text>
</comment>
<name>A0AAV7U017_PLEWA</name>
<dbReference type="Proteomes" id="UP001066276">
    <property type="component" value="Chromosome 3_2"/>
</dbReference>
<evidence type="ECO:0000313" key="1">
    <source>
        <dbReference type="EMBL" id="KAJ1182098.1"/>
    </source>
</evidence>
<proteinExistence type="predicted"/>
<gene>
    <name evidence="1" type="ORF">NDU88_007293</name>
</gene>
<reference evidence="1" key="1">
    <citation type="journal article" date="2022" name="bioRxiv">
        <title>Sequencing and chromosome-scale assembly of the giantPleurodeles waltlgenome.</title>
        <authorList>
            <person name="Brown T."/>
            <person name="Elewa A."/>
            <person name="Iarovenko S."/>
            <person name="Subramanian E."/>
            <person name="Araus A.J."/>
            <person name="Petzold A."/>
            <person name="Susuki M."/>
            <person name="Suzuki K.-i.T."/>
            <person name="Hayashi T."/>
            <person name="Toyoda A."/>
            <person name="Oliveira C."/>
            <person name="Osipova E."/>
            <person name="Leigh N.D."/>
            <person name="Simon A."/>
            <person name="Yun M.H."/>
        </authorList>
    </citation>
    <scope>NUCLEOTIDE SEQUENCE</scope>
    <source>
        <strain evidence="1">20211129_DDA</strain>
        <tissue evidence="1">Liver</tissue>
    </source>
</reference>
<dbReference type="AlphaFoldDB" id="A0AAV7U017"/>